<dbReference type="OMA" id="ICANFMC"/>
<dbReference type="AlphaFoldDB" id="G0W611"/>
<proteinExistence type="predicted"/>
<dbReference type="RefSeq" id="XP_003668465.1">
    <property type="nucleotide sequence ID" value="XM_003668417.1"/>
</dbReference>
<protein>
    <submittedName>
        <fullName evidence="1">Uncharacterized protein</fullName>
    </submittedName>
</protein>
<dbReference type="KEGG" id="ndi:NDAI_0B01880"/>
<dbReference type="GeneID" id="11498568"/>
<organism evidence="1 2">
    <name type="scientific">Naumovozyma dairenensis (strain ATCC 10597 / BCRC 20456 / CBS 421 / NBRC 0211 / NRRL Y-12639)</name>
    <name type="common">Saccharomyces dairenensis</name>
    <dbReference type="NCBI Taxonomy" id="1071378"/>
    <lineage>
        <taxon>Eukaryota</taxon>
        <taxon>Fungi</taxon>
        <taxon>Dikarya</taxon>
        <taxon>Ascomycota</taxon>
        <taxon>Saccharomycotina</taxon>
        <taxon>Saccharomycetes</taxon>
        <taxon>Saccharomycetales</taxon>
        <taxon>Saccharomycetaceae</taxon>
        <taxon>Naumovozyma</taxon>
    </lineage>
</organism>
<dbReference type="OrthoDB" id="4039556at2759"/>
<dbReference type="EMBL" id="HE580268">
    <property type="protein sequence ID" value="CCD23222.1"/>
    <property type="molecule type" value="Genomic_DNA"/>
</dbReference>
<reference evidence="1 2" key="1">
    <citation type="journal article" date="2011" name="Proc. Natl. Acad. Sci. U.S.A.">
        <title>Evolutionary erosion of yeast sex chromosomes by mating-type switching accidents.</title>
        <authorList>
            <person name="Gordon J.L."/>
            <person name="Armisen D."/>
            <person name="Proux-Wera E."/>
            <person name="Oheigeartaigh S.S."/>
            <person name="Byrne K.P."/>
            <person name="Wolfe K.H."/>
        </authorList>
    </citation>
    <scope>NUCLEOTIDE SEQUENCE [LARGE SCALE GENOMIC DNA]</scope>
    <source>
        <strain evidence="2">ATCC 10597 / BCRC 20456 / CBS 421 / NBRC 0211 / NRRL Y-12639</strain>
    </source>
</reference>
<name>G0W611_NAUDC</name>
<accession>G0W611</accession>
<dbReference type="Proteomes" id="UP000000689">
    <property type="component" value="Chromosome 2"/>
</dbReference>
<sequence length="128" mass="14748">MWMVYFTGLYRFPDMLVLKYGGNNRNLLIDPNSRCFDVITSYSKTICANFMCKNLDKKTADYLFHYIFVVRGILKHSLGPDYDGMKRDLFNETEGEPANYLLNNFVARSVGDGDSEDDFGPVNIPIMF</sequence>
<dbReference type="STRING" id="1071378.G0W611"/>
<dbReference type="HOGENOM" id="CLU_170038_0_0_1"/>
<evidence type="ECO:0000313" key="2">
    <source>
        <dbReference type="Proteomes" id="UP000000689"/>
    </source>
</evidence>
<evidence type="ECO:0000313" key="1">
    <source>
        <dbReference type="EMBL" id="CCD23222.1"/>
    </source>
</evidence>
<keyword evidence="2" id="KW-1185">Reference proteome</keyword>
<gene>
    <name evidence="1" type="primary">NDAI0B01880</name>
    <name evidence="1" type="ordered locus">NDAI_0B01880</name>
</gene>